<gene>
    <name evidence="1" type="ORF">Tci_570924</name>
</gene>
<accession>A0A699IZD3</accession>
<organism evidence="1">
    <name type="scientific">Tanacetum cinerariifolium</name>
    <name type="common">Dalmatian daisy</name>
    <name type="synonym">Chrysanthemum cinerariifolium</name>
    <dbReference type="NCBI Taxonomy" id="118510"/>
    <lineage>
        <taxon>Eukaryota</taxon>
        <taxon>Viridiplantae</taxon>
        <taxon>Streptophyta</taxon>
        <taxon>Embryophyta</taxon>
        <taxon>Tracheophyta</taxon>
        <taxon>Spermatophyta</taxon>
        <taxon>Magnoliopsida</taxon>
        <taxon>eudicotyledons</taxon>
        <taxon>Gunneridae</taxon>
        <taxon>Pentapetalae</taxon>
        <taxon>asterids</taxon>
        <taxon>campanulids</taxon>
        <taxon>Asterales</taxon>
        <taxon>Asteraceae</taxon>
        <taxon>Asteroideae</taxon>
        <taxon>Anthemideae</taxon>
        <taxon>Anthemidinae</taxon>
        <taxon>Tanacetum</taxon>
    </lineage>
</organism>
<dbReference type="AlphaFoldDB" id="A0A699IZD3"/>
<dbReference type="EMBL" id="BKCJ010352177">
    <property type="protein sequence ID" value="GEZ98951.1"/>
    <property type="molecule type" value="Genomic_DNA"/>
</dbReference>
<comment type="caution">
    <text evidence="1">The sequence shown here is derived from an EMBL/GenBank/DDBJ whole genome shotgun (WGS) entry which is preliminary data.</text>
</comment>
<sequence length="91" mass="11512">RAIIDEHRPSMEAYKKVHKETGRFELRMVIVKQSMNMYIWEIKEKLDEIWEQMAIRAHKEDKRREEWIQKIKEYKRREEWNQRIEEVINLI</sequence>
<reference evidence="1" key="1">
    <citation type="journal article" date="2019" name="Sci. Rep.">
        <title>Draft genome of Tanacetum cinerariifolium, the natural source of mosquito coil.</title>
        <authorList>
            <person name="Yamashiro T."/>
            <person name="Shiraishi A."/>
            <person name="Satake H."/>
            <person name="Nakayama K."/>
        </authorList>
    </citation>
    <scope>NUCLEOTIDE SEQUENCE</scope>
</reference>
<feature type="non-terminal residue" evidence="1">
    <location>
        <position position="1"/>
    </location>
</feature>
<name>A0A699IZD3_TANCI</name>
<protein>
    <submittedName>
        <fullName evidence="1">Uncharacterized protein</fullName>
    </submittedName>
</protein>
<proteinExistence type="predicted"/>
<evidence type="ECO:0000313" key="1">
    <source>
        <dbReference type="EMBL" id="GEZ98951.1"/>
    </source>
</evidence>